<sequence>MASTEVCEQAFHDYEKPLITYGRPYTELCRKHAEETFHASRVFIIASGSLSRDTNALSDLEKALDGKVVDVKTGMSPHTLMNECLEVMQDVKKVDADLIVTLGGGSLSDASKMIAYGLANDITTKEEIIALPHAMGADPGQTKPPKIPIIAIPTNLAGGEYIPFAGVTDHDDGTKYQIMGPIKGPALIILSGELALTTPVKTWLASGVRSVDHCVEALCTLRRPETGWEEAEEAAIKGLQCLVPSLLKTKSDPTDVESRHVAQLGVKYSLVPLKNRVFKGASHAIGHFLGPMGVAHGETSCILMTPTQKYNAKVNAREQAAVQKVLWGIEEAKAVFLSKGLTEEQSDLGDLLDAFVRALGLPRSLTEVGVTGEDKLQTLSVNSLKDLYARTNPIPLKTPEQVMDILQMCK</sequence>
<dbReference type="CDD" id="cd08192">
    <property type="entry name" value="MAR-like"/>
    <property type="match status" value="1"/>
</dbReference>
<reference evidence="4 5" key="1">
    <citation type="submission" date="2018-05" db="EMBL/GenBank/DDBJ databases">
        <title>Genome sequencing and assembly of the regulated plant pathogen Lachnellula willkommii and related sister species for the development of diagnostic species identification markers.</title>
        <authorList>
            <person name="Giroux E."/>
            <person name="Bilodeau G."/>
        </authorList>
    </citation>
    <scope>NUCLEOTIDE SEQUENCE [LARGE SCALE GENOMIC DNA]</scope>
    <source>
        <strain evidence="4 5">CBS 268.59</strain>
    </source>
</reference>
<evidence type="ECO:0000313" key="5">
    <source>
        <dbReference type="Proteomes" id="UP000469558"/>
    </source>
</evidence>
<name>A0A8T9CFX4_9HELO</name>
<proteinExistence type="predicted"/>
<dbReference type="Proteomes" id="UP000469558">
    <property type="component" value="Unassembled WGS sequence"/>
</dbReference>
<dbReference type="AlphaFoldDB" id="A0A8T9CFX4"/>
<evidence type="ECO:0000256" key="1">
    <source>
        <dbReference type="ARBA" id="ARBA00023002"/>
    </source>
</evidence>
<dbReference type="SUPFAM" id="SSF56796">
    <property type="entry name" value="Dehydroquinate synthase-like"/>
    <property type="match status" value="1"/>
</dbReference>
<dbReference type="InterPro" id="IPR001670">
    <property type="entry name" value="ADH_Fe/GldA"/>
</dbReference>
<dbReference type="InterPro" id="IPR056798">
    <property type="entry name" value="ADH_Fe_C"/>
</dbReference>
<protein>
    <submittedName>
        <fullName evidence="4">Dehydrogenase</fullName>
    </submittedName>
</protein>
<dbReference type="OrthoDB" id="339764at2759"/>
<dbReference type="GO" id="GO:0046872">
    <property type="term" value="F:metal ion binding"/>
    <property type="evidence" value="ECO:0007669"/>
    <property type="project" value="InterPro"/>
</dbReference>
<dbReference type="GO" id="GO:0004022">
    <property type="term" value="F:alcohol dehydrogenase (NAD+) activity"/>
    <property type="evidence" value="ECO:0007669"/>
    <property type="project" value="TreeGrafter"/>
</dbReference>
<evidence type="ECO:0000313" key="4">
    <source>
        <dbReference type="EMBL" id="TVY84468.1"/>
    </source>
</evidence>
<gene>
    <name evidence="4" type="primary">FUM7_0</name>
    <name evidence="4" type="ORF">LSUE1_G001158</name>
</gene>
<dbReference type="PANTHER" id="PTHR11496">
    <property type="entry name" value="ALCOHOL DEHYDROGENASE"/>
    <property type="match status" value="1"/>
</dbReference>
<dbReference type="PANTHER" id="PTHR11496:SF107">
    <property type="entry name" value="ALCOHOL DEHYDROGENASE, PUTATIVE (AFU_ORTHOLOGUE AFUA_1G06800)-RELATED"/>
    <property type="match status" value="1"/>
</dbReference>
<keyword evidence="5" id="KW-1185">Reference proteome</keyword>
<dbReference type="Pfam" id="PF00465">
    <property type="entry name" value="Fe-ADH"/>
    <property type="match status" value="1"/>
</dbReference>
<evidence type="ECO:0000259" key="3">
    <source>
        <dbReference type="Pfam" id="PF25137"/>
    </source>
</evidence>
<dbReference type="EMBL" id="QGMK01000081">
    <property type="protein sequence ID" value="TVY84468.1"/>
    <property type="molecule type" value="Genomic_DNA"/>
</dbReference>
<feature type="domain" description="Alcohol dehydrogenase iron-type/glycerol dehydrogenase GldA" evidence="2">
    <location>
        <begin position="37"/>
        <end position="190"/>
    </location>
</feature>
<dbReference type="Gene3D" id="1.20.1090.10">
    <property type="entry name" value="Dehydroquinate synthase-like - alpha domain"/>
    <property type="match status" value="1"/>
</dbReference>
<feature type="domain" description="Fe-containing alcohol dehydrogenase-like C-terminal" evidence="3">
    <location>
        <begin position="205"/>
        <end position="407"/>
    </location>
</feature>
<evidence type="ECO:0000259" key="2">
    <source>
        <dbReference type="Pfam" id="PF00465"/>
    </source>
</evidence>
<accession>A0A8T9CFX4</accession>
<keyword evidence="1" id="KW-0560">Oxidoreductase</keyword>
<dbReference type="InterPro" id="IPR039697">
    <property type="entry name" value="Alcohol_dehydrogenase_Fe"/>
</dbReference>
<comment type="caution">
    <text evidence="4">The sequence shown here is derived from an EMBL/GenBank/DDBJ whole genome shotgun (WGS) entry which is preliminary data.</text>
</comment>
<dbReference type="Gene3D" id="3.40.50.1970">
    <property type="match status" value="1"/>
</dbReference>
<dbReference type="GO" id="GO:0005739">
    <property type="term" value="C:mitochondrion"/>
    <property type="evidence" value="ECO:0007669"/>
    <property type="project" value="TreeGrafter"/>
</dbReference>
<dbReference type="Pfam" id="PF25137">
    <property type="entry name" value="ADH_Fe_C"/>
    <property type="match status" value="1"/>
</dbReference>
<organism evidence="4 5">
    <name type="scientific">Lachnellula suecica</name>
    <dbReference type="NCBI Taxonomy" id="602035"/>
    <lineage>
        <taxon>Eukaryota</taxon>
        <taxon>Fungi</taxon>
        <taxon>Dikarya</taxon>
        <taxon>Ascomycota</taxon>
        <taxon>Pezizomycotina</taxon>
        <taxon>Leotiomycetes</taxon>
        <taxon>Helotiales</taxon>
        <taxon>Lachnaceae</taxon>
        <taxon>Lachnellula</taxon>
    </lineage>
</organism>